<comment type="subcellular location">
    <subcellularLocation>
        <location evidence="10">Cellular thylakoid membrane</location>
        <topology evidence="10">Single-pass membrane protein</topology>
    </subcellularLocation>
    <subcellularLocation>
        <location evidence="1">Membrane</location>
        <topology evidence="1">Single-pass membrane protein</topology>
    </subcellularLocation>
</comment>
<evidence type="ECO:0000256" key="1">
    <source>
        <dbReference type="ARBA" id="ARBA00004167"/>
    </source>
</evidence>
<gene>
    <name evidence="10 12" type="primary">petL</name>
    <name evidence="11" type="ORF">Capsosi_006</name>
</gene>
<keyword evidence="5 10" id="KW-1133">Transmembrane helix</keyword>
<dbReference type="GO" id="GO:0009512">
    <property type="term" value="C:cytochrome b6f complex"/>
    <property type="evidence" value="ECO:0007669"/>
    <property type="project" value="InterPro"/>
</dbReference>
<dbReference type="EMBL" id="MH790906">
    <property type="protein sequence ID" value="AYV89954.1"/>
    <property type="molecule type" value="Genomic_DNA"/>
</dbReference>
<evidence type="ECO:0000256" key="9">
    <source>
        <dbReference type="ARBA" id="ARBA00025834"/>
    </source>
</evidence>
<dbReference type="AlphaFoldDB" id="A0A3G5ARN6"/>
<dbReference type="GO" id="GO:0015979">
    <property type="term" value="P:photosynthesis"/>
    <property type="evidence" value="ECO:0007669"/>
    <property type="project" value="UniProtKB-KW"/>
</dbReference>
<name>A0A3G5ARN6_9CHLO</name>
<evidence type="ECO:0000256" key="8">
    <source>
        <dbReference type="ARBA" id="ARBA00025197"/>
    </source>
</evidence>
<keyword evidence="4 10" id="KW-0249">Electron transport</keyword>
<keyword evidence="10" id="KW-0602">Photosynthesis</keyword>
<dbReference type="RefSeq" id="YP_009538348.1">
    <property type="nucleotide sequence ID" value="NC_039920.1"/>
</dbReference>
<dbReference type="GeneID" id="38458094"/>
<organism evidence="12">
    <name type="scientific">Capsosiphon fulvescens</name>
    <dbReference type="NCBI Taxonomy" id="205396"/>
    <lineage>
        <taxon>Eukaryota</taxon>
        <taxon>Viridiplantae</taxon>
        <taxon>Chlorophyta</taxon>
        <taxon>core chlorophytes</taxon>
        <taxon>Ulvophyceae</taxon>
        <taxon>OUU clade</taxon>
        <taxon>Ulotrichales</taxon>
        <taxon>Ulotrichaceae</taxon>
        <taxon>Capsosiphon</taxon>
    </lineage>
</organism>
<evidence type="ECO:0000256" key="3">
    <source>
        <dbReference type="ARBA" id="ARBA00022692"/>
    </source>
</evidence>
<keyword evidence="3 10" id="KW-0812">Transmembrane</keyword>
<evidence type="ECO:0000256" key="4">
    <source>
        <dbReference type="ARBA" id="ARBA00022982"/>
    </source>
</evidence>
<dbReference type="EMBL" id="MG727869">
    <property type="protein sequence ID" value="AWX64037.1"/>
    <property type="molecule type" value="Genomic_DNA"/>
</dbReference>
<evidence type="ECO:0000256" key="2">
    <source>
        <dbReference type="ARBA" id="ARBA00022448"/>
    </source>
</evidence>
<geneLocation type="plastid" evidence="12"/>
<evidence type="ECO:0000256" key="5">
    <source>
        <dbReference type="ARBA" id="ARBA00022989"/>
    </source>
</evidence>
<sequence>MLTLISYISLLVGGVGIASVLYLAAVKVKLI</sequence>
<evidence type="ECO:0000256" key="10">
    <source>
        <dbReference type="HAMAP-Rule" id="MF_00433"/>
    </source>
</evidence>
<evidence type="ECO:0000256" key="6">
    <source>
        <dbReference type="ARBA" id="ARBA00023078"/>
    </source>
</evidence>
<keyword evidence="12" id="KW-0934">Plastid</keyword>
<reference evidence="12" key="1">
    <citation type="journal article" date="2018" name="J. Phycol.">
        <title>Flip-flop organization in the chloroplast genome of Capsosiphon fulvescens (Ulvophyceae, Chlorophyta.</title>
        <authorList>
            <person name="Kim D."/>
            <person name="Lee J."/>
            <person name="Choi J.W."/>
            <person name="Yang J.H."/>
            <person name="Hwang I.K."/>
            <person name="Yoon H.S."/>
        </authorList>
    </citation>
    <scope>NUCLEOTIDE SEQUENCE</scope>
    <source>
        <strain evidence="11">TypeA</strain>
        <strain evidence="12">TypeB</strain>
    </source>
</reference>
<dbReference type="HAMAP" id="MF_00433">
    <property type="entry name" value="Cytb6_f_PetL"/>
    <property type="match status" value="1"/>
</dbReference>
<evidence type="ECO:0000313" key="12">
    <source>
        <dbReference type="EMBL" id="AYV89954.1"/>
    </source>
</evidence>
<accession>A0A3G5ARN6</accession>
<comment type="similarity">
    <text evidence="10">Belongs to the PetL family.</text>
</comment>
<evidence type="ECO:0000256" key="7">
    <source>
        <dbReference type="ARBA" id="ARBA00023136"/>
    </source>
</evidence>
<evidence type="ECO:0000313" key="11">
    <source>
        <dbReference type="EMBL" id="AWX64037.1"/>
    </source>
</evidence>
<dbReference type="GO" id="GO:0042651">
    <property type="term" value="C:thylakoid membrane"/>
    <property type="evidence" value="ECO:0007669"/>
    <property type="project" value="UniProtKB-UniRule"/>
</dbReference>
<comment type="subunit">
    <text evidence="9 10">The 4 large subunits of the cytochrome b6-f complex are cytochrome b6, subunit IV (17 kDa polypeptide, PetD), cytochrome f and the Rieske protein, while the 4 small subunits are PetG, PetL, PetM and PetN. The complex functions as a dimer.</text>
</comment>
<dbReference type="InterPro" id="IPR007802">
    <property type="entry name" value="Cyt_b6/f_cplx_su6"/>
</dbReference>
<feature type="transmembrane region" description="Helical" evidence="10">
    <location>
        <begin position="6"/>
        <end position="25"/>
    </location>
</feature>
<dbReference type="GO" id="GO:0009055">
    <property type="term" value="F:electron transfer activity"/>
    <property type="evidence" value="ECO:0007669"/>
    <property type="project" value="InterPro"/>
</dbReference>
<keyword evidence="6 10" id="KW-0793">Thylakoid</keyword>
<comment type="function">
    <text evidence="8 10">Component of the cytochrome b6-f complex, which mediates electron transfer between photosystem II (PSII) and photosystem I (PSI), cyclic electron flow around PSI, and state transitions. PetL is important for photoautotrophic growth as well as for electron transfer efficiency and stability of the cytochrome b6-f complex.</text>
</comment>
<proteinExistence type="inferred from homology"/>
<keyword evidence="7 10" id="KW-0472">Membrane</keyword>
<keyword evidence="2 10" id="KW-0813">Transport</keyword>
<protein>
    <recommendedName>
        <fullName evidence="10">Cytochrome b6-f complex subunit 6</fullName>
    </recommendedName>
    <alternativeName>
        <fullName evidence="10">Cytochrome b6-f complex subunit PetL</fullName>
    </alternativeName>
    <alternativeName>
        <fullName evidence="10">Cytochrome b6-f complex subunit VI</fullName>
    </alternativeName>
</protein>